<organism evidence="3 4">
    <name type="scientific">Bacteroides ovatus</name>
    <dbReference type="NCBI Taxonomy" id="28116"/>
    <lineage>
        <taxon>Bacteria</taxon>
        <taxon>Pseudomonadati</taxon>
        <taxon>Bacteroidota</taxon>
        <taxon>Bacteroidia</taxon>
        <taxon>Bacteroidales</taxon>
        <taxon>Bacteroidaceae</taxon>
        <taxon>Bacteroides</taxon>
    </lineage>
</organism>
<dbReference type="GO" id="GO:0008237">
    <property type="term" value="F:metallopeptidase activity"/>
    <property type="evidence" value="ECO:0007669"/>
    <property type="project" value="InterPro"/>
</dbReference>
<comment type="caution">
    <text evidence="3">The sequence shown here is derived from an EMBL/GenBank/DDBJ whole genome shotgun (WGS) entry which is preliminary data.</text>
</comment>
<dbReference type="Pfam" id="PF20041">
    <property type="entry name" value="DUF6443"/>
    <property type="match status" value="1"/>
</dbReference>
<dbReference type="InterPro" id="IPR050708">
    <property type="entry name" value="T6SS_VgrG/RHS"/>
</dbReference>
<evidence type="ECO:0000313" key="3">
    <source>
        <dbReference type="EMBL" id="KAA3951888.1"/>
    </source>
</evidence>
<evidence type="ECO:0000256" key="1">
    <source>
        <dbReference type="SAM" id="SignalP"/>
    </source>
</evidence>
<name>A0A5M5C484_BACOV</name>
<reference evidence="3 4" key="1">
    <citation type="journal article" date="2019" name="Nat. Med.">
        <title>A library of human gut bacterial isolates paired with longitudinal multiomics data enables mechanistic microbiome research.</title>
        <authorList>
            <person name="Poyet M."/>
            <person name="Groussin M."/>
            <person name="Gibbons S.M."/>
            <person name="Avila-Pacheco J."/>
            <person name="Jiang X."/>
            <person name="Kearney S.M."/>
            <person name="Perrotta A.R."/>
            <person name="Berdy B."/>
            <person name="Zhao S."/>
            <person name="Lieberman T.D."/>
            <person name="Swanson P.K."/>
            <person name="Smith M."/>
            <person name="Roesemann S."/>
            <person name="Alexander J.E."/>
            <person name="Rich S.A."/>
            <person name="Livny J."/>
            <person name="Vlamakis H."/>
            <person name="Clish C."/>
            <person name="Bullock K."/>
            <person name="Deik A."/>
            <person name="Scott J."/>
            <person name="Pierce K.A."/>
            <person name="Xavier R.J."/>
            <person name="Alm E.J."/>
        </authorList>
    </citation>
    <scope>NUCLEOTIDE SEQUENCE [LARGE SCALE GENOMIC DNA]</scope>
    <source>
        <strain evidence="3 4">BIOML-A163</strain>
    </source>
</reference>
<protein>
    <submittedName>
        <fullName evidence="3">RHS repeat-associated core domain-containing protein</fullName>
    </submittedName>
</protein>
<feature type="domain" description="DUF6443" evidence="2">
    <location>
        <begin position="573"/>
        <end position="695"/>
    </location>
</feature>
<dbReference type="Gene3D" id="3.40.390.10">
    <property type="entry name" value="Collagenase (Catalytic Domain)"/>
    <property type="match status" value="1"/>
</dbReference>
<dbReference type="EMBL" id="VWLE01000133">
    <property type="protein sequence ID" value="KAA3951888.1"/>
    <property type="molecule type" value="Genomic_DNA"/>
</dbReference>
<proteinExistence type="predicted"/>
<feature type="chain" id="PRO_5024389925" evidence="1">
    <location>
        <begin position="20"/>
        <end position="1651"/>
    </location>
</feature>
<dbReference type="Gene3D" id="2.180.10.10">
    <property type="entry name" value="RHS repeat-associated core"/>
    <property type="match status" value="1"/>
</dbReference>
<dbReference type="SUPFAM" id="SSF55486">
    <property type="entry name" value="Metalloproteases ('zincins'), catalytic domain"/>
    <property type="match status" value="1"/>
</dbReference>
<accession>A0A5M5C484</accession>
<dbReference type="NCBIfam" id="TIGR03696">
    <property type="entry name" value="Rhs_assc_core"/>
    <property type="match status" value="1"/>
</dbReference>
<gene>
    <name evidence="3" type="ORF">F3D71_11205</name>
</gene>
<dbReference type="InterPro" id="IPR045619">
    <property type="entry name" value="DUF6443"/>
</dbReference>
<sequence length="1651" mass="186445">MKTYICLFFLLFCSVYSWGQSLEERMATAIDIGTYSEPFTYEDTQSTANFNCGFIPPTDMDDTRVFISKDIFYKLTVTQPMKIRASAKPSITDSGTVFLLNSSGILLSRTIYVEEAWGDYGYGLLPGVYYLVAKPNIYEGYKPVDAEDVTINVKTTPRELGEDFYNPFELGTFGENFALADSANTIDYQCDYNASDNYWDNYSRHDVVYRFTLTEPMEICLDDDGTECPWEGDSYSVHLLSALHDPVVPIRTQKLGTDYELNVYDLGAGTYYIYVYADTPIWAVYYRMNLSGRTYAPGVSFSRPIDIGSRADSFQYTDVQNSELMSGNFPEKAGNEVFYRLEIENPMELTVDNCGSEVADTYLKVFSQTQKLLYFNDDSDGDGACANAKSARIHIPVLLPGVYYIVTDAEKNGNISLSINGRLLAQTGDTKALAIDAGTYKAGLFFSDTRDTSVDYTDAYPARPANDVFYKLVLQKEMDVVFSHCGLELEDTYMSILNGAGELLYSNDDYAGEGQCENEKHARIEVKKLPSGTYYVVSEGSVDNGRITTTIEAPNFSDALCTTEGQPCVITLTPTVSTDDLSQLHTCDYLREIQYFDHFGNPSLHISHGFTPYKTDLLTLQEYDGINRESKLWLPVAESTGGGAFLPSAEVSEAVCKASYYEKDSSPFSYPEYDSSSLNRIVKKYGPGVAWQNHPVKTDVLTNIERKNAVDRVDSCFIVCRYRIKNDSLVCAGEYDAGTLEVVRAIDEDNHVSYEFKDKAGRIVLVRQSDDNQLSYDTYHVYDNYGNLCMVLPPMAADYFFDEGEWSETAPVLQQYAYIYHYDKYNRCIYKKLPGCDPVYTVYDAADHPVFTQDGEQRERNEWSFSIPDAFGRTVLTGVCTNTLDYVSNSLDTIVVYADWAKEENGLKGYQLKGVTLESPCLLSANYYDHYEFLGKNGIPNDMTTVYVEETGYGKRNAGGYKGQLTGIWTSLLSARPGTFTYSVMYYDDRYRIIQQRGNNELGGTEIVHTAYNFSGNPLEEKRIHTFPGTGPTVELHRHTYDHANRLLKTSYQLNDNTPIVLVDNVYDEIGRLKTDKRNGVYELRTDYAYNLRSWIKGINGPLFNQTLNYQETLEGTTPCYNGNISRMCWRSGENGMATVIDPQEKGYSFTYDGLSRLKDAIYGEGTNLKQNRNRFNEQITGYDKMGNILGLLRYGQTGTDSYGLVDNLNLIYHGNQLQSVYDNATNSVFGNGMEFKDNVNETVEYEYDKNGNLAKDLNKKISEIQYNILNLPSHISFADGSSIEYEYAADGRKVRTTHTINNNVTSTVYCGNAIYENGSLKMLLNEAGYYSFQDNKFHFYLKDHQGNVRVVTDEAGNVDEVNDYYPFGGLMSNGCNNVQPYKYNGKELDQKGGLDWYDYGARMYDATLGRFMKTDRFLEKYVSLSPYQYGANNPVNNIDINGDSIWYTLNDNIVTMHVAAKIFNNSSDNINMKRAAKDIVSDIKSTYEGEFEWSDGKTYNLKVDMDLKVVTSMKDVESADHLFVLADSDGEGARGVTSMSGGKVMTLASRDFANNNLLSNNLSHNNTFTATHEFGHAAGLLHSKNPFNIMKQGGVFHNSNSTQRKVMLQQQYNINRGSNSLNYMNRKIPYPYVHYDNNIVDVYSLGLKWR</sequence>
<evidence type="ECO:0000313" key="4">
    <source>
        <dbReference type="Proteomes" id="UP000323717"/>
    </source>
</evidence>
<dbReference type="PANTHER" id="PTHR32305">
    <property type="match status" value="1"/>
</dbReference>
<dbReference type="InterPro" id="IPR022385">
    <property type="entry name" value="Rhs_assc_core"/>
</dbReference>
<feature type="signal peptide" evidence="1">
    <location>
        <begin position="1"/>
        <end position="19"/>
    </location>
</feature>
<evidence type="ECO:0000259" key="2">
    <source>
        <dbReference type="Pfam" id="PF20041"/>
    </source>
</evidence>
<dbReference type="PANTHER" id="PTHR32305:SF15">
    <property type="entry name" value="PROTEIN RHSA-RELATED"/>
    <property type="match status" value="1"/>
</dbReference>
<keyword evidence="1" id="KW-0732">Signal</keyword>
<dbReference type="Proteomes" id="UP000323717">
    <property type="component" value="Unassembled WGS sequence"/>
</dbReference>
<dbReference type="InterPro" id="IPR024079">
    <property type="entry name" value="MetalloPept_cat_dom_sf"/>
</dbReference>